<proteinExistence type="inferred from homology"/>
<dbReference type="Pfam" id="PF04670">
    <property type="entry name" value="Gtr1_RagA"/>
    <property type="match status" value="1"/>
</dbReference>
<dbReference type="PANTHER" id="PTHR11259">
    <property type="entry name" value="RAS-RELATED GTP BINDING RAG/GTR YEAST"/>
    <property type="match status" value="1"/>
</dbReference>
<dbReference type="SUPFAM" id="SSF52540">
    <property type="entry name" value="P-loop containing nucleoside triphosphate hydrolases"/>
    <property type="match status" value="1"/>
</dbReference>
<comment type="similarity">
    <text evidence="1 5">Belongs to the GTR/RAG GTP-binding protein family.</text>
</comment>
<evidence type="ECO:0000313" key="7">
    <source>
        <dbReference type="Proteomes" id="UP000681720"/>
    </source>
</evidence>
<dbReference type="GO" id="GO:1990131">
    <property type="term" value="C:Gtr1-Gtr2 GTPase complex"/>
    <property type="evidence" value="ECO:0007669"/>
    <property type="project" value="TreeGrafter"/>
</dbReference>
<dbReference type="GO" id="GO:0005525">
    <property type="term" value="F:GTP binding"/>
    <property type="evidence" value="ECO:0007669"/>
    <property type="project" value="UniProtKB-UniRule"/>
</dbReference>
<dbReference type="GO" id="GO:0005764">
    <property type="term" value="C:lysosome"/>
    <property type="evidence" value="ECO:0007669"/>
    <property type="project" value="TreeGrafter"/>
</dbReference>
<dbReference type="InterPro" id="IPR006762">
    <property type="entry name" value="Gtr1_RagA"/>
</dbReference>
<dbReference type="GO" id="GO:1904263">
    <property type="term" value="P:positive regulation of TORC1 signaling"/>
    <property type="evidence" value="ECO:0007669"/>
    <property type="project" value="TreeGrafter"/>
</dbReference>
<dbReference type="PANTHER" id="PTHR11259:SF2">
    <property type="entry name" value="GH16429P"/>
    <property type="match status" value="1"/>
</dbReference>
<dbReference type="Proteomes" id="UP000681720">
    <property type="component" value="Unassembled WGS sequence"/>
</dbReference>
<comment type="catalytic activity">
    <reaction evidence="4">
        <text>GTP + H2O = GDP + phosphate + H(+)</text>
        <dbReference type="Rhea" id="RHEA:19669"/>
        <dbReference type="ChEBI" id="CHEBI:15377"/>
        <dbReference type="ChEBI" id="CHEBI:15378"/>
        <dbReference type="ChEBI" id="CHEBI:37565"/>
        <dbReference type="ChEBI" id="CHEBI:43474"/>
        <dbReference type="ChEBI" id="CHEBI:58189"/>
    </reaction>
    <physiologicalReaction direction="left-to-right" evidence="4">
        <dbReference type="Rhea" id="RHEA:19670"/>
    </physiologicalReaction>
</comment>
<evidence type="ECO:0000256" key="4">
    <source>
        <dbReference type="ARBA" id="ARBA00049117"/>
    </source>
</evidence>
<gene>
    <name evidence="6" type="ORF">GIL414_LOCUS80855</name>
</gene>
<comment type="caution">
    <text evidence="6">The sequence shown here is derived from an EMBL/GenBank/DDBJ whole genome shotgun (WGS) entry which is preliminary data.</text>
</comment>
<evidence type="ECO:0000313" key="6">
    <source>
        <dbReference type="EMBL" id="CAF5214094.1"/>
    </source>
</evidence>
<evidence type="ECO:0000256" key="3">
    <source>
        <dbReference type="ARBA" id="ARBA00023134"/>
    </source>
</evidence>
<evidence type="ECO:0000256" key="1">
    <source>
        <dbReference type="ARBA" id="ARBA00007756"/>
    </source>
</evidence>
<protein>
    <recommendedName>
        <fullName evidence="8">Ras-related GTP-binding protein</fullName>
    </recommendedName>
</protein>
<sequence length="128" mass="14590">MSAGETLTLPETKMVQIHELNCGIYVKFQIRDVPGPKMSSLNDFEAFAPNSTTIVFVLDITEDYSDAINLLVSSVQWTHQHGHNVRFEVLIHKIDGVHEPDRLERYSTIQKQVSVMLHECSIEKPLIK</sequence>
<accession>A0A8S3J541</accession>
<dbReference type="AlphaFoldDB" id="A0A8S3J541"/>
<dbReference type="GO" id="GO:0003924">
    <property type="term" value="F:GTPase activity"/>
    <property type="evidence" value="ECO:0007669"/>
    <property type="project" value="TreeGrafter"/>
</dbReference>
<reference evidence="6" key="1">
    <citation type="submission" date="2021-02" db="EMBL/GenBank/DDBJ databases">
        <authorList>
            <person name="Nowell W R."/>
        </authorList>
    </citation>
    <scope>NUCLEOTIDE SEQUENCE</scope>
</reference>
<dbReference type="GO" id="GO:0009267">
    <property type="term" value="P:cellular response to starvation"/>
    <property type="evidence" value="ECO:0007669"/>
    <property type="project" value="TreeGrafter"/>
</dbReference>
<dbReference type="GO" id="GO:0010507">
    <property type="term" value="P:negative regulation of autophagy"/>
    <property type="evidence" value="ECO:0007669"/>
    <property type="project" value="TreeGrafter"/>
</dbReference>
<keyword evidence="2 5" id="KW-0547">Nucleotide-binding</keyword>
<keyword evidence="3 5" id="KW-0342">GTP-binding</keyword>
<dbReference type="Gene3D" id="3.40.50.300">
    <property type="entry name" value="P-loop containing nucleotide triphosphate hydrolases"/>
    <property type="match status" value="1"/>
</dbReference>
<organism evidence="6 7">
    <name type="scientific">Rotaria magnacalcarata</name>
    <dbReference type="NCBI Taxonomy" id="392030"/>
    <lineage>
        <taxon>Eukaryota</taxon>
        <taxon>Metazoa</taxon>
        <taxon>Spiralia</taxon>
        <taxon>Gnathifera</taxon>
        <taxon>Rotifera</taxon>
        <taxon>Eurotatoria</taxon>
        <taxon>Bdelloidea</taxon>
        <taxon>Philodinida</taxon>
        <taxon>Philodinidae</taxon>
        <taxon>Rotaria</taxon>
    </lineage>
</organism>
<evidence type="ECO:0000256" key="2">
    <source>
        <dbReference type="ARBA" id="ARBA00022741"/>
    </source>
</evidence>
<dbReference type="GO" id="GO:0005634">
    <property type="term" value="C:nucleus"/>
    <property type="evidence" value="ECO:0007669"/>
    <property type="project" value="TreeGrafter"/>
</dbReference>
<dbReference type="InterPro" id="IPR027417">
    <property type="entry name" value="P-loop_NTPase"/>
</dbReference>
<name>A0A8S3J541_9BILA</name>
<evidence type="ECO:0000256" key="5">
    <source>
        <dbReference type="RuleBase" id="RU367014"/>
    </source>
</evidence>
<evidence type="ECO:0008006" key="8">
    <source>
        <dbReference type="Google" id="ProtNLM"/>
    </source>
</evidence>
<dbReference type="EMBL" id="CAJOBJ010355935">
    <property type="protein sequence ID" value="CAF5214094.1"/>
    <property type="molecule type" value="Genomic_DNA"/>
</dbReference>